<organism evidence="4 5">
    <name type="scientific">Acinetobacter brisouii CIP 110357</name>
    <dbReference type="NCBI Taxonomy" id="1341683"/>
    <lineage>
        <taxon>Bacteria</taxon>
        <taxon>Pseudomonadati</taxon>
        <taxon>Pseudomonadota</taxon>
        <taxon>Gammaproteobacteria</taxon>
        <taxon>Moraxellales</taxon>
        <taxon>Moraxellaceae</taxon>
        <taxon>Acinetobacter</taxon>
    </lineage>
</organism>
<evidence type="ECO:0000256" key="1">
    <source>
        <dbReference type="ARBA" id="ARBA00022676"/>
    </source>
</evidence>
<evidence type="ECO:0000259" key="3">
    <source>
        <dbReference type="Pfam" id="PF00535"/>
    </source>
</evidence>
<evidence type="ECO:0000256" key="2">
    <source>
        <dbReference type="ARBA" id="ARBA00022679"/>
    </source>
</evidence>
<dbReference type="RefSeq" id="WP_004902870.1">
    <property type="nucleotide sequence ID" value="NZ_BBTI01000005.1"/>
</dbReference>
<accession>V2UPQ5</accession>
<dbReference type="SUPFAM" id="SSF53448">
    <property type="entry name" value="Nucleotide-diphospho-sugar transferases"/>
    <property type="match status" value="1"/>
</dbReference>
<gene>
    <name evidence="4" type="ORF">P255_02589</name>
</gene>
<name>V2UPQ5_9GAMM</name>
<reference evidence="4 5" key="1">
    <citation type="submission" date="2013-10" db="EMBL/GenBank/DDBJ databases">
        <title>The Genome Sequence of Acinetobacter brisouii CIP 110357.</title>
        <authorList>
            <consortium name="The Broad Institute Genomics Platform"/>
            <consortium name="The Broad Institute Genome Sequencing Center for Infectious Disease"/>
            <person name="Cerqueira G."/>
            <person name="Feldgarden M."/>
            <person name="Courvalin P."/>
            <person name="Grillot-Courvalin C."/>
            <person name="Clermont D."/>
            <person name="Rocha E."/>
            <person name="Yoon E.-J."/>
            <person name="Nemec A."/>
            <person name="Young S.K."/>
            <person name="Zeng Q."/>
            <person name="Gargeya S."/>
            <person name="Fitzgerald M."/>
            <person name="Abouelleil A."/>
            <person name="Alvarado L."/>
            <person name="Berlin A.M."/>
            <person name="Chapman S.B."/>
            <person name="Gainer-Dewar J."/>
            <person name="Goldberg J."/>
            <person name="Gnerre S."/>
            <person name="Griggs A."/>
            <person name="Gujja S."/>
            <person name="Hansen M."/>
            <person name="Howarth C."/>
            <person name="Imamovic A."/>
            <person name="Ireland A."/>
            <person name="Larimer J."/>
            <person name="McCowan C."/>
            <person name="Murphy C."/>
            <person name="Pearson M."/>
            <person name="Poon T.W."/>
            <person name="Priest M."/>
            <person name="Roberts A."/>
            <person name="Saif S."/>
            <person name="Shea T."/>
            <person name="Sykes S."/>
            <person name="Wortman J."/>
            <person name="Nusbaum C."/>
            <person name="Birren B."/>
        </authorList>
    </citation>
    <scope>NUCLEOTIDE SEQUENCE [LARGE SCALE GENOMIC DNA]</scope>
    <source>
        <strain evidence="4 5">CIP 110357</strain>
    </source>
</reference>
<dbReference type="STRING" id="396323.VH98_04010"/>
<dbReference type="OrthoDB" id="6813549at2"/>
<dbReference type="Proteomes" id="UP000018418">
    <property type="component" value="Unassembled WGS sequence"/>
</dbReference>
<dbReference type="Gene3D" id="3.90.550.10">
    <property type="entry name" value="Spore Coat Polysaccharide Biosynthesis Protein SpsA, Chain A"/>
    <property type="match status" value="1"/>
</dbReference>
<dbReference type="Pfam" id="PF00535">
    <property type="entry name" value="Glycos_transf_2"/>
    <property type="match status" value="1"/>
</dbReference>
<feature type="domain" description="Glycosyltransferase 2-like" evidence="3">
    <location>
        <begin position="4"/>
        <end position="166"/>
    </location>
</feature>
<dbReference type="PATRIC" id="fig|1341683.3.peg.2561"/>
<dbReference type="GO" id="GO:0016758">
    <property type="term" value="F:hexosyltransferase activity"/>
    <property type="evidence" value="ECO:0007669"/>
    <property type="project" value="UniProtKB-ARBA"/>
</dbReference>
<proteinExistence type="predicted"/>
<protein>
    <recommendedName>
        <fullName evidence="3">Glycosyltransferase 2-like domain-containing protein</fullName>
    </recommendedName>
</protein>
<dbReference type="InterPro" id="IPR029044">
    <property type="entry name" value="Nucleotide-diphossugar_trans"/>
</dbReference>
<keyword evidence="1" id="KW-0328">Glycosyltransferase</keyword>
<sequence>MKLSLIIPVYNVEKYIEQCLTSICQQLPVPEVEVIVVDDGSPDQSVAKAQQFLAQQPEAVQQQFRIIRQKNQGLSGARNTGIGEAQGEYVAFLDSDDYLNPQYFAEVFKGIETGADIIQFAVQRVDDQGNTIPFLHRMSKQGLQTLNQDILLELSNRSAWFAWLRVYKRELFKDIRFPVGKNYEDAYTTPLLFFAAKTAYFSPEVLINYRINPQGITATKSRKNIDDLGGVPLFYLERIEQHPELVATMIAISQSHIMDVLNADGVSAAQQRWKTLKQKMRQHPLNETMIRNRGNRLFFHYGVAFLLFDRTLRRLGLKK</sequence>
<comment type="caution">
    <text evidence="4">The sequence shown here is derived from an EMBL/GenBank/DDBJ whole genome shotgun (WGS) entry which is preliminary data.</text>
</comment>
<dbReference type="InterPro" id="IPR001173">
    <property type="entry name" value="Glyco_trans_2-like"/>
</dbReference>
<dbReference type="HOGENOM" id="CLU_025996_25_2_6"/>
<dbReference type="PANTHER" id="PTHR22916:SF51">
    <property type="entry name" value="GLYCOSYLTRANSFERASE EPSH-RELATED"/>
    <property type="match status" value="1"/>
</dbReference>
<keyword evidence="5" id="KW-1185">Reference proteome</keyword>
<dbReference type="PANTHER" id="PTHR22916">
    <property type="entry name" value="GLYCOSYLTRANSFERASE"/>
    <property type="match status" value="1"/>
</dbReference>
<evidence type="ECO:0000313" key="5">
    <source>
        <dbReference type="Proteomes" id="UP000018418"/>
    </source>
</evidence>
<keyword evidence="2" id="KW-0808">Transferase</keyword>
<dbReference type="CDD" id="cd00761">
    <property type="entry name" value="Glyco_tranf_GTA_type"/>
    <property type="match status" value="1"/>
</dbReference>
<dbReference type="EMBL" id="AYEU01000007">
    <property type="protein sequence ID" value="ESK50606.1"/>
    <property type="molecule type" value="Genomic_DNA"/>
</dbReference>
<evidence type="ECO:0000313" key="4">
    <source>
        <dbReference type="EMBL" id="ESK50606.1"/>
    </source>
</evidence>
<dbReference type="AlphaFoldDB" id="V2UPQ5"/>